<reference evidence="2 3" key="1">
    <citation type="journal article" date="2020" name="ISME J.">
        <title>Uncovering the hidden diversity of litter-decomposition mechanisms in mushroom-forming fungi.</title>
        <authorList>
            <person name="Floudas D."/>
            <person name="Bentzer J."/>
            <person name="Ahren D."/>
            <person name="Johansson T."/>
            <person name="Persson P."/>
            <person name="Tunlid A."/>
        </authorList>
    </citation>
    <scope>NUCLEOTIDE SEQUENCE [LARGE SCALE GENOMIC DNA]</scope>
    <source>
        <strain evidence="2 3">CBS 406.79</strain>
    </source>
</reference>
<feature type="compositionally biased region" description="Acidic residues" evidence="1">
    <location>
        <begin position="106"/>
        <end position="120"/>
    </location>
</feature>
<protein>
    <submittedName>
        <fullName evidence="2">Uncharacterized protein</fullName>
    </submittedName>
</protein>
<dbReference type="AlphaFoldDB" id="A0A8H5D4U5"/>
<feature type="compositionally biased region" description="Acidic residues" evidence="1">
    <location>
        <begin position="74"/>
        <end position="93"/>
    </location>
</feature>
<keyword evidence="3" id="KW-1185">Reference proteome</keyword>
<comment type="caution">
    <text evidence="2">The sequence shown here is derived from an EMBL/GenBank/DDBJ whole genome shotgun (WGS) entry which is preliminary data.</text>
</comment>
<feature type="compositionally biased region" description="Basic and acidic residues" evidence="1">
    <location>
        <begin position="50"/>
        <end position="60"/>
    </location>
</feature>
<evidence type="ECO:0000256" key="1">
    <source>
        <dbReference type="SAM" id="MobiDB-lite"/>
    </source>
</evidence>
<organism evidence="2 3">
    <name type="scientific">Collybiopsis confluens</name>
    <dbReference type="NCBI Taxonomy" id="2823264"/>
    <lineage>
        <taxon>Eukaryota</taxon>
        <taxon>Fungi</taxon>
        <taxon>Dikarya</taxon>
        <taxon>Basidiomycota</taxon>
        <taxon>Agaricomycotina</taxon>
        <taxon>Agaricomycetes</taxon>
        <taxon>Agaricomycetidae</taxon>
        <taxon>Agaricales</taxon>
        <taxon>Marasmiineae</taxon>
        <taxon>Omphalotaceae</taxon>
        <taxon>Collybiopsis</taxon>
    </lineage>
</organism>
<feature type="compositionally biased region" description="Acidic residues" evidence="1">
    <location>
        <begin position="128"/>
        <end position="140"/>
    </location>
</feature>
<name>A0A8H5D4U5_9AGAR</name>
<sequence length="242" mass="26912">MSYTSNPRALEHFFYPVYEVAMRDLLRPVSLADGHRFVVAGQQHLWVGETRKTPKVEKQGVRKVRRERQAEDARVDEDTDSEEELEGEDEVAFEVEKQVPVIGEGDVSDSDGTDELDEDSAGQVSGTEEPDTSEEESDPEADAKSIYSATHSTGTVQGVLHNHVGKIPDGIVYSVSVQQMVAPPNLAPPLDDCGDHDEKRLFRRAYCEYVHSGGQFVEDFTPDLHHRTQTRASALPCEEKTG</sequence>
<dbReference type="EMBL" id="JAACJN010000267">
    <property type="protein sequence ID" value="KAF5353644.1"/>
    <property type="molecule type" value="Genomic_DNA"/>
</dbReference>
<dbReference type="Proteomes" id="UP000518752">
    <property type="component" value="Unassembled WGS sequence"/>
</dbReference>
<proteinExistence type="predicted"/>
<gene>
    <name evidence="2" type="ORF">D9757_013183</name>
</gene>
<evidence type="ECO:0000313" key="2">
    <source>
        <dbReference type="EMBL" id="KAF5353644.1"/>
    </source>
</evidence>
<evidence type="ECO:0000313" key="3">
    <source>
        <dbReference type="Proteomes" id="UP000518752"/>
    </source>
</evidence>
<feature type="region of interest" description="Disordered" evidence="1">
    <location>
        <begin position="50"/>
        <end position="142"/>
    </location>
</feature>
<dbReference type="OrthoDB" id="3043011at2759"/>
<accession>A0A8H5D4U5</accession>